<evidence type="ECO:0000313" key="1">
    <source>
        <dbReference type="EMBL" id="OCT55207.1"/>
    </source>
</evidence>
<dbReference type="PANTHER" id="PTHR46049">
    <property type="entry name" value="AGAP003327-PA"/>
    <property type="match status" value="1"/>
</dbReference>
<reference evidence="1" key="1">
    <citation type="submission" date="2016-05" db="EMBL/GenBank/DDBJ databases">
        <title>WGS assembly of Xenopus laevis.</title>
        <authorList>
            <person name="Session A."/>
            <person name="Uno Y."/>
            <person name="Kwon T."/>
            <person name="Chapman J."/>
            <person name="Toyoda A."/>
            <person name="Takahashi S."/>
            <person name="Fukui A."/>
            <person name="Hikosaka A."/>
            <person name="Putnam N."/>
            <person name="Stites J."/>
            <person name="Van Heeringen S."/>
            <person name="Quigley I."/>
            <person name="Heinz S."/>
            <person name="Hellsten U."/>
            <person name="Lyons J."/>
            <person name="Suzuki A."/>
            <person name="Kondo M."/>
            <person name="Ogino H."/>
            <person name="Ochi H."/>
            <person name="Bogdanovic O."/>
            <person name="Lister R."/>
            <person name="Georgiou G."/>
            <person name="Paranjpe S."/>
            <person name="Van Kruijsbergen I."/>
            <person name="Mozaffari S."/>
            <person name="Shu S."/>
            <person name="Schmutz J."/>
            <person name="Jenkins J."/>
            <person name="Grimwood J."/>
            <person name="Carlson J."/>
            <person name="Mitros T."/>
            <person name="Simakov O."/>
            <person name="Heald R."/>
            <person name="Miller K."/>
            <person name="Haudenschild C."/>
            <person name="Kuroki Y."/>
            <person name="Tanaka T."/>
            <person name="Michiue T."/>
            <person name="Watanabe M."/>
            <person name="Kinoshita T."/>
            <person name="Ohta Y."/>
            <person name="Mawaribuchi S."/>
            <person name="Suzuki Y."/>
            <person name="Haramoto Y."/>
            <person name="Yamamoto T."/>
            <person name="Takagi C."/>
            <person name="Kitzman J."/>
            <person name="Shendure J."/>
            <person name="Nakayama T."/>
            <person name="Izutsu Y."/>
            <person name="Robert J."/>
            <person name="Dichmann D."/>
            <person name="Flajnik M."/>
            <person name="Houston D."/>
            <person name="Marcotte E."/>
            <person name="Wallingford J."/>
            <person name="Ito Y."/>
            <person name="Asashima M."/>
            <person name="Ueno N."/>
            <person name="Matsuda Y."/>
            <person name="Jan Veenstra G."/>
            <person name="Fujiyama A."/>
            <person name="Harland R."/>
            <person name="Taira M."/>
            <person name="Rokhsar D.S."/>
        </authorList>
    </citation>
    <scope>NUCLEOTIDE SEQUENCE</scope>
    <source>
        <strain evidence="1">J</strain>
        <tissue evidence="1">Blood</tissue>
    </source>
</reference>
<accession>A0A974BNJ8</accession>
<dbReference type="Gene3D" id="1.25.40.530">
    <property type="entry name" value="MyTH4 domain"/>
    <property type="match status" value="1"/>
</dbReference>
<dbReference type="GO" id="GO:0044295">
    <property type="term" value="C:axonal growth cone"/>
    <property type="evidence" value="ECO:0007669"/>
    <property type="project" value="TreeGrafter"/>
</dbReference>
<dbReference type="InterPro" id="IPR051724">
    <property type="entry name" value="Actin_motor_Myosin"/>
</dbReference>
<dbReference type="InterPro" id="IPR038185">
    <property type="entry name" value="MyTH4_dom_sf"/>
</dbReference>
<name>A0A974BNJ8_XENLA</name>
<proteinExistence type="predicted"/>
<gene>
    <name evidence="1" type="ORF">XELAEV_18003868mg</name>
</gene>
<dbReference type="Proteomes" id="UP000694892">
    <property type="component" value="Unassembled WGS sequence"/>
</dbReference>
<protein>
    <submittedName>
        <fullName evidence="1">Uncharacterized protein</fullName>
    </submittedName>
</protein>
<dbReference type="AlphaFoldDB" id="A0A974BNJ8"/>
<sequence>MFLMCSLNLSSYNQENSLNSEAVEQTYKRNPILRYTQHPLHSPLLPLPYGDVNLNCTFSPFDISQWSTCIELCFLFAGVNPALC</sequence>
<dbReference type="EMBL" id="KV520449">
    <property type="protein sequence ID" value="OCT55207.1"/>
    <property type="molecule type" value="Genomic_DNA"/>
</dbReference>
<dbReference type="PANTHER" id="PTHR46049:SF4">
    <property type="entry name" value="UNCONVENTIONAL MYOSIN-X"/>
    <property type="match status" value="1"/>
</dbReference>
<organism evidence="1">
    <name type="scientific">Xenopus laevis</name>
    <name type="common">African clawed frog</name>
    <dbReference type="NCBI Taxonomy" id="8355"/>
    <lineage>
        <taxon>Eukaryota</taxon>
        <taxon>Metazoa</taxon>
        <taxon>Chordata</taxon>
        <taxon>Craniata</taxon>
        <taxon>Vertebrata</taxon>
        <taxon>Euteleostomi</taxon>
        <taxon>Amphibia</taxon>
        <taxon>Batrachia</taxon>
        <taxon>Anura</taxon>
        <taxon>Pipoidea</taxon>
        <taxon>Pipidae</taxon>
        <taxon>Xenopodinae</taxon>
        <taxon>Xenopus</taxon>
        <taxon>Xenopus</taxon>
    </lineage>
</organism>
<dbReference type="GO" id="GO:0048675">
    <property type="term" value="P:axon extension"/>
    <property type="evidence" value="ECO:0007669"/>
    <property type="project" value="TreeGrafter"/>
</dbReference>